<feature type="compositionally biased region" description="Basic and acidic residues" evidence="1">
    <location>
        <begin position="862"/>
        <end position="873"/>
    </location>
</feature>
<feature type="region of interest" description="Disordered" evidence="1">
    <location>
        <begin position="1364"/>
        <end position="1399"/>
    </location>
</feature>
<evidence type="ECO:0000256" key="1">
    <source>
        <dbReference type="SAM" id="MobiDB-lite"/>
    </source>
</evidence>
<comment type="caution">
    <text evidence="4">The sequence shown here is derived from an EMBL/GenBank/DDBJ whole genome shotgun (WGS) entry which is preliminary data.</text>
</comment>
<organism evidence="4 5">
    <name type="scientific">Phrynosoma platyrhinos</name>
    <name type="common">Desert horned lizard</name>
    <dbReference type="NCBI Taxonomy" id="52577"/>
    <lineage>
        <taxon>Eukaryota</taxon>
        <taxon>Metazoa</taxon>
        <taxon>Chordata</taxon>
        <taxon>Craniata</taxon>
        <taxon>Vertebrata</taxon>
        <taxon>Euteleostomi</taxon>
        <taxon>Lepidosauria</taxon>
        <taxon>Squamata</taxon>
        <taxon>Bifurcata</taxon>
        <taxon>Unidentata</taxon>
        <taxon>Episquamata</taxon>
        <taxon>Toxicofera</taxon>
        <taxon>Iguania</taxon>
        <taxon>Phrynosomatidae</taxon>
        <taxon>Phrynosomatinae</taxon>
        <taxon>Phrynosoma</taxon>
    </lineage>
</organism>
<gene>
    <name evidence="4" type="ORF">JD844_018705</name>
</gene>
<feature type="compositionally biased region" description="Basic and acidic residues" evidence="1">
    <location>
        <begin position="646"/>
        <end position="686"/>
    </location>
</feature>
<evidence type="ECO:0000259" key="3">
    <source>
        <dbReference type="Pfam" id="PF05902"/>
    </source>
</evidence>
<dbReference type="PANTHER" id="PTHR23280">
    <property type="entry name" value="4.1 G PROTEIN"/>
    <property type="match status" value="1"/>
</dbReference>
<feature type="region of interest" description="Disordered" evidence="1">
    <location>
        <begin position="936"/>
        <end position="1060"/>
    </location>
</feature>
<feature type="compositionally biased region" description="Polar residues" evidence="1">
    <location>
        <begin position="1194"/>
        <end position="1207"/>
    </location>
</feature>
<feature type="compositionally biased region" description="Polar residues" evidence="1">
    <location>
        <begin position="532"/>
        <end position="541"/>
    </location>
</feature>
<feature type="chain" id="PRO_5046574281" description="Band 4.1 C-terminal domain-containing protein" evidence="2">
    <location>
        <begin position="19"/>
        <end position="1399"/>
    </location>
</feature>
<feature type="compositionally biased region" description="Basic and acidic residues" evidence="1">
    <location>
        <begin position="605"/>
        <end position="622"/>
    </location>
</feature>
<feature type="region of interest" description="Disordered" evidence="1">
    <location>
        <begin position="859"/>
        <end position="887"/>
    </location>
</feature>
<feature type="region of interest" description="Disordered" evidence="1">
    <location>
        <begin position="1108"/>
        <end position="1167"/>
    </location>
</feature>
<evidence type="ECO:0000256" key="2">
    <source>
        <dbReference type="SAM" id="SignalP"/>
    </source>
</evidence>
<feature type="region of interest" description="Disordered" evidence="1">
    <location>
        <begin position="729"/>
        <end position="847"/>
    </location>
</feature>
<feature type="compositionally biased region" description="Basic and acidic residues" evidence="1">
    <location>
        <begin position="349"/>
        <end position="381"/>
    </location>
</feature>
<feature type="compositionally biased region" description="Basic and acidic residues" evidence="1">
    <location>
        <begin position="1125"/>
        <end position="1142"/>
    </location>
</feature>
<feature type="compositionally biased region" description="Basic and acidic residues" evidence="1">
    <location>
        <begin position="1024"/>
        <end position="1042"/>
    </location>
</feature>
<name>A0ABQ7SP29_PHRPL</name>
<feature type="domain" description="Band 4.1 C-terminal" evidence="3">
    <location>
        <begin position="1234"/>
        <end position="1310"/>
    </location>
</feature>
<feature type="compositionally biased region" description="Basic and acidic residues" evidence="1">
    <location>
        <begin position="630"/>
        <end position="639"/>
    </location>
</feature>
<evidence type="ECO:0000313" key="5">
    <source>
        <dbReference type="Proteomes" id="UP000826234"/>
    </source>
</evidence>
<proteinExistence type="predicted"/>
<dbReference type="Proteomes" id="UP000826234">
    <property type="component" value="Unassembled WGS sequence"/>
</dbReference>
<keyword evidence="2" id="KW-0732">Signal</keyword>
<reference evidence="4 5" key="1">
    <citation type="journal article" date="2022" name="Gigascience">
        <title>A chromosome-level genome assembly and annotation of the desert horned lizard, Phrynosoma platyrhinos, provides insight into chromosomal rearrangements among reptiles.</title>
        <authorList>
            <person name="Koochekian N."/>
            <person name="Ascanio A."/>
            <person name="Farleigh K."/>
            <person name="Card D.C."/>
            <person name="Schield D.R."/>
            <person name="Castoe T.A."/>
            <person name="Jezkova T."/>
        </authorList>
    </citation>
    <scope>NUCLEOTIDE SEQUENCE [LARGE SCALE GENOMIC DNA]</scope>
    <source>
        <strain evidence="4">NK-2021</strain>
    </source>
</reference>
<feature type="signal peptide" evidence="2">
    <location>
        <begin position="1"/>
        <end position="18"/>
    </location>
</feature>
<feature type="compositionally biased region" description="Polar residues" evidence="1">
    <location>
        <begin position="323"/>
        <end position="333"/>
    </location>
</feature>
<feature type="region of interest" description="Disordered" evidence="1">
    <location>
        <begin position="106"/>
        <end position="222"/>
    </location>
</feature>
<accession>A0ABQ7SP29</accession>
<dbReference type="InterPro" id="IPR008379">
    <property type="entry name" value="Band_4.1_C"/>
</dbReference>
<keyword evidence="5" id="KW-1185">Reference proteome</keyword>
<feature type="compositionally biased region" description="Basic and acidic residues" evidence="1">
    <location>
        <begin position="277"/>
        <end position="296"/>
    </location>
</feature>
<feature type="compositionally biased region" description="Basic and acidic residues" evidence="1">
    <location>
        <begin position="113"/>
        <end position="130"/>
    </location>
</feature>
<feature type="compositionally biased region" description="Basic and acidic residues" evidence="1">
    <location>
        <begin position="1371"/>
        <end position="1389"/>
    </location>
</feature>
<feature type="region of interest" description="Disordered" evidence="1">
    <location>
        <begin position="517"/>
        <end position="543"/>
    </location>
</feature>
<feature type="region of interest" description="Disordered" evidence="1">
    <location>
        <begin position="1183"/>
        <end position="1220"/>
    </location>
</feature>
<dbReference type="EMBL" id="JAIPUX010005289">
    <property type="protein sequence ID" value="KAH0619071.1"/>
    <property type="molecule type" value="Genomic_DNA"/>
</dbReference>
<evidence type="ECO:0000313" key="4">
    <source>
        <dbReference type="EMBL" id="KAH0619071.1"/>
    </source>
</evidence>
<feature type="compositionally biased region" description="Low complexity" evidence="1">
    <location>
        <begin position="395"/>
        <end position="407"/>
    </location>
</feature>
<feature type="compositionally biased region" description="Polar residues" evidence="1">
    <location>
        <begin position="422"/>
        <end position="435"/>
    </location>
</feature>
<dbReference type="PANTHER" id="PTHR23280:SF24">
    <property type="entry name" value="BAND 4.1-LIKE PROTEIN 1"/>
    <property type="match status" value="1"/>
</dbReference>
<feature type="region of interest" description="Disordered" evidence="1">
    <location>
        <begin position="599"/>
        <end position="686"/>
    </location>
</feature>
<sequence>MFHLYLMLNLLAPISMQGSEHWVLIERETSGLEELALKQIIKTQKEEACAGPSKKQANLDLSKVTIAAAKQEQKVSEESKTQMRKRAKMIASPEDFESLWEEDVYEREHRKHSSETDKEATEDKEKKYKTEAVLVGPTELEKSEEQKDKTEAVVFSSEHEEKEEQKDKFETVVVVSTKTEQPAGTVKGPRDKNTSPEGFEAEEEQGCLSSWVESPKEESKMIMQEQRTILTISDKEMLKTTFDSESVKAKKLSDKAVSSAAERIIYLGSEETDEKSDEIKEIPDKEKHSSSEERQENQTALSQAKEKSTILVPTADTGETRRNSAFQPSSQTPAEERTEISKTVLESDQPDKETEDGKKVYHIEECTIAKEEHSSTSEERASLGPGDNRTKDYCESSPYPSSEISSQSICHVPVAQLRSGSLTKETVTQLSSQQEQRADETHSTLQEGGEKADEKVTYVATEVSGVVFKTSENQTQGNNLDEMETSQILQMEDIETTRSTLDSSLQQLSCTTAISNGEQYKPQDANERELTQSETLESTHSALDKFSEVQETVKNKCPRSEGPTSNQQFILKQAAKSDSPELEVAKELLQKLEDETNANHVKVGQMEKEKSLLSEESTKDKSSLFSNLSELKKTSKDGFPEDEDREETHRLDRLTDNELKEQDKHTKIESLAKDKVLESEVPPKDEHCEIEELSKDIFQKPKEITVCSEEQAEDKSSELKQPSGDYILSQACSSDSEHPELGVIPQGKSPLKEENELAHAVSHKTGLTEGEREYPQPSHSIAQGKKELQTSSAKQKLDLEPMKLIGYDLNTTAPHEKNEDKEPPTEIHRDSLEHRSETNKETSVASKIKMFEQSETYSLFSDKQHAAPRRFHESCPGSETQRSPPKMHTELAATFSQNDILSESNGARHKMLLGLLDSKAKDPDIASEVVYLAVAQGPSDGEPSQPSSWKEDISVGSEQGDGDGDGDAELASPDSGCEITLAEAVSKFQEPAWEEKDLSGPTVKAFPKEESLKAAAPVAPQRAGLREGTEEKAKPPRHRAPESDTGDEEQDQERDSVFLKDNHLAIERKCSSITVSSTSSLEAEVDFTVIGDYHSAAFEDFSRSLPELDKEKCEEEAESQISSQESDKPTFRQEDDAKDGDKFPPVIPEESSTVKTESVKKAEGDTSLQHRITATEITQVDGTTTNGKETITTSHIVSTETISTTSDHSTKPGKGTTELRSVSPIASSAVGKEAFTSLFGATAETLSTSTTTHVTKTVKGGFSETRIEKRIIITGDEDVDQDQALALAIKEAKLQHPDMLVTKAVVYRETDPSPEERDKKPQHYCASRVATKESSAYVVFVWKRKFQQQTIAFLFPILIKETEQTNGNDSSRTDQEQLRTKDNDGEKVSSEMGTRKPWT</sequence>
<feature type="compositionally biased region" description="Low complexity" evidence="1">
    <location>
        <begin position="1183"/>
        <end position="1193"/>
    </location>
</feature>
<feature type="compositionally biased region" description="Basic and acidic residues" evidence="1">
    <location>
        <begin position="139"/>
        <end position="170"/>
    </location>
</feature>
<feature type="region of interest" description="Disordered" evidence="1">
    <location>
        <begin position="422"/>
        <end position="454"/>
    </location>
</feature>
<feature type="region of interest" description="Disordered" evidence="1">
    <location>
        <begin position="265"/>
        <end position="407"/>
    </location>
</feature>
<feature type="compositionally biased region" description="Basic and acidic residues" evidence="1">
    <location>
        <begin position="436"/>
        <end position="454"/>
    </location>
</feature>
<dbReference type="Pfam" id="PF05902">
    <property type="entry name" value="4_1_CTD"/>
    <property type="match status" value="1"/>
</dbReference>
<protein>
    <recommendedName>
        <fullName evidence="3">Band 4.1 C-terminal domain-containing protein</fullName>
    </recommendedName>
</protein>
<feature type="compositionally biased region" description="Basic and acidic residues" evidence="1">
    <location>
        <begin position="814"/>
        <end position="840"/>
    </location>
</feature>